<feature type="compositionally biased region" description="Basic and acidic residues" evidence="1">
    <location>
        <begin position="720"/>
        <end position="731"/>
    </location>
</feature>
<feature type="compositionally biased region" description="Basic and acidic residues" evidence="1">
    <location>
        <begin position="636"/>
        <end position="654"/>
    </location>
</feature>
<protein>
    <submittedName>
        <fullName evidence="2">Uncharacterized protein</fullName>
    </submittedName>
</protein>
<feature type="compositionally biased region" description="Low complexity" evidence="1">
    <location>
        <begin position="356"/>
        <end position="383"/>
    </location>
</feature>
<feature type="region of interest" description="Disordered" evidence="1">
    <location>
        <begin position="230"/>
        <end position="307"/>
    </location>
</feature>
<feature type="compositionally biased region" description="Polar residues" evidence="1">
    <location>
        <begin position="230"/>
        <end position="248"/>
    </location>
</feature>
<organism evidence="2 3">
    <name type="scientific">Grifola frondosa</name>
    <name type="common">Maitake</name>
    <name type="synonym">Polyporus frondosus</name>
    <dbReference type="NCBI Taxonomy" id="5627"/>
    <lineage>
        <taxon>Eukaryota</taxon>
        <taxon>Fungi</taxon>
        <taxon>Dikarya</taxon>
        <taxon>Basidiomycota</taxon>
        <taxon>Agaricomycotina</taxon>
        <taxon>Agaricomycetes</taxon>
        <taxon>Polyporales</taxon>
        <taxon>Grifolaceae</taxon>
        <taxon>Grifola</taxon>
    </lineage>
</organism>
<feature type="compositionally biased region" description="Polar residues" evidence="1">
    <location>
        <begin position="655"/>
        <end position="673"/>
    </location>
</feature>
<feature type="compositionally biased region" description="Polar residues" evidence="1">
    <location>
        <begin position="77"/>
        <end position="113"/>
    </location>
</feature>
<dbReference type="EMBL" id="LUGG01000001">
    <property type="protein sequence ID" value="OBZ79588.1"/>
    <property type="molecule type" value="Genomic_DNA"/>
</dbReference>
<feature type="compositionally biased region" description="Low complexity" evidence="1">
    <location>
        <begin position="57"/>
        <end position="76"/>
    </location>
</feature>
<feature type="compositionally biased region" description="Polar residues" evidence="1">
    <location>
        <begin position="264"/>
        <end position="276"/>
    </location>
</feature>
<evidence type="ECO:0000313" key="3">
    <source>
        <dbReference type="Proteomes" id="UP000092993"/>
    </source>
</evidence>
<dbReference type="Proteomes" id="UP000092993">
    <property type="component" value="Unassembled WGS sequence"/>
</dbReference>
<accession>A0A1C7MS10</accession>
<feature type="region of interest" description="Disordered" evidence="1">
    <location>
        <begin position="612"/>
        <end position="686"/>
    </location>
</feature>
<evidence type="ECO:0000313" key="2">
    <source>
        <dbReference type="EMBL" id="OBZ79588.1"/>
    </source>
</evidence>
<name>A0A1C7MS10_GRIFR</name>
<proteinExistence type="predicted"/>
<keyword evidence="3" id="KW-1185">Reference proteome</keyword>
<feature type="region of interest" description="Disordered" evidence="1">
    <location>
        <begin position="720"/>
        <end position="751"/>
    </location>
</feature>
<dbReference type="OMA" id="REWNVIT"/>
<reference evidence="2 3" key="1">
    <citation type="submission" date="2016-03" db="EMBL/GenBank/DDBJ databases">
        <title>Whole genome sequencing of Grifola frondosa 9006-11.</title>
        <authorList>
            <person name="Min B."/>
            <person name="Park H."/>
            <person name="Kim J.-G."/>
            <person name="Cho H."/>
            <person name="Oh Y.-L."/>
            <person name="Kong W.-S."/>
            <person name="Choi I.-G."/>
        </authorList>
    </citation>
    <scope>NUCLEOTIDE SEQUENCE [LARGE SCALE GENOMIC DNA]</scope>
    <source>
        <strain evidence="2 3">9006-11</strain>
    </source>
</reference>
<feature type="compositionally biased region" description="Low complexity" evidence="1">
    <location>
        <begin position="249"/>
        <end position="263"/>
    </location>
</feature>
<feature type="compositionally biased region" description="Low complexity" evidence="1">
    <location>
        <begin position="282"/>
        <end position="307"/>
    </location>
</feature>
<dbReference type="AlphaFoldDB" id="A0A1C7MS10"/>
<sequence length="751" mass="75713">MTGIDSIHLRVCGTLAAILVIWETFKQSTTWKHDKPQGNAASRIVTSSLVDGLQPTVRSSSGSSQNSSSVVSSSGGATNTLPSPPVASSFTVLGSGVPSTTSRASTSGSESGILSTGPSSQSQSGPQSSASPALSSTVTDSSISVDSANPATSVITSSSVQSSSAIVSSSSSVSVSTAASAQSTTSSVTTSSVVSSDTTEISKASPNLPAAPTAPAVTFSSQADISLTSSAATGPPSVLSTSGIQTGLTSQSATSPSSAGTATQMASGQNVSTTATADGADSQSTSLSTSSAITQSSLSTSSLATESSSISTTISTTDSLSAATSSVQSSSSLLSTTQSSIPAAHDTPPVLPPPDTSSVSATSTVQVSQSSSQSSSQVISSSQNLPNPPAPTSPTTVAQQASTTAQAGIARIRFDYVQSDNAASSTSLIAQSTVISTSEARSVPSVVIPPSLTLTPNSQASSIPCYNQTDTKTGFFANSGAVAGVFLVVGSISWSLTCTLDHPSAPPPPLFPQHHLLRCQSQTTFDDPPNAQIAILRAVRPRPYAPSAGPPTAPDDGTESVQCTRSPTDIRMTCSACTRQRTTGSLRKLPTSASPTAECDWLAITSDQLLEAPRSHSAQGPSTPGPVLPYTPHHCPPRDEETATHTRTPVRVEIRTQSQKNTLPLLPSKTTGTGHPRADCADAAAGATGAAEATRGAPGSRSGTASRSCGAHAVLCAGAERRRAEARESFWRPDAGAAGGERSAEFLYETQ</sequence>
<dbReference type="STRING" id="5627.A0A1C7MS10"/>
<feature type="compositionally biased region" description="Low complexity" evidence="1">
    <location>
        <begin position="114"/>
        <end position="145"/>
    </location>
</feature>
<gene>
    <name evidence="2" type="ORF">A0H81_01070</name>
</gene>
<feature type="region of interest" description="Disordered" evidence="1">
    <location>
        <begin position="337"/>
        <end position="402"/>
    </location>
</feature>
<comment type="caution">
    <text evidence="2">The sequence shown here is derived from an EMBL/GenBank/DDBJ whole genome shotgun (WGS) entry which is preliminary data.</text>
</comment>
<feature type="region of interest" description="Disordered" evidence="1">
    <location>
        <begin position="55"/>
        <end position="145"/>
    </location>
</feature>
<feature type="region of interest" description="Disordered" evidence="1">
    <location>
        <begin position="541"/>
        <end position="564"/>
    </location>
</feature>
<evidence type="ECO:0000256" key="1">
    <source>
        <dbReference type="SAM" id="MobiDB-lite"/>
    </source>
</evidence>